<dbReference type="AlphaFoldDB" id="A0A081NTL3"/>
<evidence type="ECO:0000259" key="1">
    <source>
        <dbReference type="Pfam" id="PF15655"/>
    </source>
</evidence>
<dbReference type="InterPro" id="IPR028049">
    <property type="entry name" value="Imm-NTF2"/>
</dbReference>
<dbReference type="RefSeq" id="WP_036693489.1">
    <property type="nucleotide sequence ID" value="NZ_JNVM01000062.1"/>
</dbReference>
<sequence>MNERQLKEYLINLAQEYGSKWNEYEDSIREQSETEAAAMPEFADAEEQFAWFKENKPTDWHEELSKWVGPLFDRYCTDKKRVYGGKNVRSFGFPAKFNGIGNPVETSVDLKNKNRAEVYFKTETAFQDEYLFVLLRKADQWKIDSYKGRSFGNEKWDNRIL</sequence>
<dbReference type="Pfam" id="PF15655">
    <property type="entry name" value="Imm-NTF2"/>
    <property type="match status" value="1"/>
</dbReference>
<dbReference type="eggNOG" id="ENOG5032U7U">
    <property type="taxonomic scope" value="Bacteria"/>
</dbReference>
<dbReference type="Proteomes" id="UP000028123">
    <property type="component" value="Unassembled WGS sequence"/>
</dbReference>
<dbReference type="EMBL" id="JNVM01000062">
    <property type="protein sequence ID" value="KEQ21786.1"/>
    <property type="molecule type" value="Genomic_DNA"/>
</dbReference>
<feature type="domain" description="NTF2 fold immunity protein" evidence="1">
    <location>
        <begin position="57"/>
        <end position="157"/>
    </location>
</feature>
<evidence type="ECO:0000313" key="2">
    <source>
        <dbReference type="EMBL" id="KEQ21786.1"/>
    </source>
</evidence>
<evidence type="ECO:0000313" key="3">
    <source>
        <dbReference type="Proteomes" id="UP000028123"/>
    </source>
</evidence>
<name>A0A081NTL3_9BACL</name>
<protein>
    <recommendedName>
        <fullName evidence="1">NTF2 fold immunity protein domain-containing protein</fullName>
    </recommendedName>
</protein>
<organism evidence="2 3">
    <name type="scientific">Paenibacillus tyrfis</name>
    <dbReference type="NCBI Taxonomy" id="1501230"/>
    <lineage>
        <taxon>Bacteria</taxon>
        <taxon>Bacillati</taxon>
        <taxon>Bacillota</taxon>
        <taxon>Bacilli</taxon>
        <taxon>Bacillales</taxon>
        <taxon>Paenibacillaceae</taxon>
        <taxon>Paenibacillus</taxon>
    </lineage>
</organism>
<proteinExistence type="predicted"/>
<reference evidence="2 3" key="1">
    <citation type="submission" date="2014-06" db="EMBL/GenBank/DDBJ databases">
        <title>Draft genome sequence of Paenibacillus sp. MSt1.</title>
        <authorList>
            <person name="Aw Y.K."/>
            <person name="Ong K.S."/>
            <person name="Gan H.M."/>
            <person name="Lee S.M."/>
        </authorList>
    </citation>
    <scope>NUCLEOTIDE SEQUENCE [LARGE SCALE GENOMIC DNA]</scope>
    <source>
        <strain evidence="2 3">MSt1</strain>
    </source>
</reference>
<keyword evidence="3" id="KW-1185">Reference proteome</keyword>
<dbReference type="OrthoDB" id="2592725at2"/>
<gene>
    <name evidence="2" type="ORF">ET33_33640</name>
</gene>
<accession>A0A081NTL3</accession>
<comment type="caution">
    <text evidence="2">The sequence shown here is derived from an EMBL/GenBank/DDBJ whole genome shotgun (WGS) entry which is preliminary data.</text>
</comment>